<dbReference type="GO" id="GO:0004743">
    <property type="term" value="F:pyruvate kinase activity"/>
    <property type="evidence" value="ECO:0007669"/>
    <property type="project" value="UniProtKB-EC"/>
</dbReference>
<dbReference type="InterPro" id="IPR001697">
    <property type="entry name" value="Pyr_Knase"/>
</dbReference>
<keyword evidence="8" id="KW-0067">ATP-binding</keyword>
<dbReference type="PANTHER" id="PTHR11817">
    <property type="entry name" value="PYRUVATE KINASE"/>
    <property type="match status" value="1"/>
</dbReference>
<evidence type="ECO:0000313" key="15">
    <source>
        <dbReference type="Proteomes" id="UP000634668"/>
    </source>
</evidence>
<keyword evidence="5" id="KW-0479">Metal-binding</keyword>
<dbReference type="EC" id="2.7.1.40" evidence="3 12"/>
<dbReference type="RefSeq" id="WP_051315630.1">
    <property type="nucleotide sequence ID" value="NZ_BMWP01000014.1"/>
</dbReference>
<evidence type="ECO:0000256" key="6">
    <source>
        <dbReference type="ARBA" id="ARBA00022741"/>
    </source>
</evidence>
<evidence type="ECO:0000256" key="1">
    <source>
        <dbReference type="ARBA" id="ARBA00004997"/>
    </source>
</evidence>
<sequence length="513" mass="57531">MELEKLENQLEEIYSRLLENEEIADGIASSVHPQYRTSSKNLHRYLLLRSKDIREIQEGLSELGISSLGSGAGYVYDNVSGALRLIKLLNGKSWKKNTDMEAIGFSGSKKLLVQHANTLFKSESESRDTEIMVTMPDEAATNKNLIKRLRVAGMGIARLNLSHGEEKLWKKILKNIKSVEKELELPIHIYMDLPGPKIRISSIYAQELPGLPLDSMPFIKLDKKSRLMLIKPDSPLLSKKKSTKGIPLIEVSLPQIIDDLKVGQRVFFDDGTFEAKVETLKNDTATIRIKKAHKKKLRPGKGINLPDTNLDLPSLTPEDLELLPFVTKHADMIGYSFVRNADDVSLLYKELQELGDKDTGVIFKIENSTAFDNLPAILFRAMQRPKIGVMIARGDLAVEIGFERISEVQNEILWLCEAAQIPVVWATQVLDTMAKKGMATRAEISDATISAQAECVMLNKGPFIVEATKTLKNVLRRMEAHSQKSKNTLRALKVAKKGLKDIHKQFPENLEAK</sequence>
<evidence type="ECO:0000256" key="4">
    <source>
        <dbReference type="ARBA" id="ARBA00022679"/>
    </source>
</evidence>
<dbReference type="GO" id="GO:0005524">
    <property type="term" value="F:ATP binding"/>
    <property type="evidence" value="ECO:0007669"/>
    <property type="project" value="UniProtKB-KW"/>
</dbReference>
<dbReference type="EMBL" id="BMWP01000014">
    <property type="protein sequence ID" value="GGW37207.1"/>
    <property type="molecule type" value="Genomic_DNA"/>
</dbReference>
<dbReference type="InterPro" id="IPR011037">
    <property type="entry name" value="Pyrv_Knase-like_insert_dom_sf"/>
</dbReference>
<dbReference type="InterPro" id="IPR015813">
    <property type="entry name" value="Pyrv/PenolPyrv_kinase-like_dom"/>
</dbReference>
<evidence type="ECO:0000256" key="3">
    <source>
        <dbReference type="ARBA" id="ARBA00012142"/>
    </source>
</evidence>
<organism evidence="14 15">
    <name type="scientific">Arenibacter certesii</name>
    <dbReference type="NCBI Taxonomy" id="228955"/>
    <lineage>
        <taxon>Bacteria</taxon>
        <taxon>Pseudomonadati</taxon>
        <taxon>Bacteroidota</taxon>
        <taxon>Flavobacteriia</taxon>
        <taxon>Flavobacteriales</taxon>
        <taxon>Flavobacteriaceae</taxon>
        <taxon>Arenibacter</taxon>
    </lineage>
</organism>
<comment type="caution">
    <text evidence="14">The sequence shown here is derived from an EMBL/GenBank/DDBJ whole genome shotgun (WGS) entry which is preliminary data.</text>
</comment>
<evidence type="ECO:0000256" key="8">
    <source>
        <dbReference type="ARBA" id="ARBA00022840"/>
    </source>
</evidence>
<comment type="catalytic activity">
    <reaction evidence="12">
        <text>pyruvate + ATP = phosphoenolpyruvate + ADP + H(+)</text>
        <dbReference type="Rhea" id="RHEA:18157"/>
        <dbReference type="ChEBI" id="CHEBI:15361"/>
        <dbReference type="ChEBI" id="CHEBI:15378"/>
        <dbReference type="ChEBI" id="CHEBI:30616"/>
        <dbReference type="ChEBI" id="CHEBI:58702"/>
        <dbReference type="ChEBI" id="CHEBI:456216"/>
        <dbReference type="EC" id="2.7.1.40"/>
    </reaction>
</comment>
<comment type="similarity">
    <text evidence="2 12">Belongs to the pyruvate kinase family.</text>
</comment>
<keyword evidence="6" id="KW-0547">Nucleotide-binding</keyword>
<dbReference type="SUPFAM" id="SSF50800">
    <property type="entry name" value="PK beta-barrel domain-like"/>
    <property type="match status" value="1"/>
</dbReference>
<comment type="pathway">
    <text evidence="1 12">Carbohydrate degradation; glycolysis; pyruvate from D-glyceraldehyde 3-phosphate: step 5/5.</text>
</comment>
<dbReference type="Pfam" id="PF00224">
    <property type="entry name" value="PK"/>
    <property type="match status" value="1"/>
</dbReference>
<dbReference type="SUPFAM" id="SSF51621">
    <property type="entry name" value="Phosphoenolpyruvate/pyruvate domain"/>
    <property type="match status" value="1"/>
</dbReference>
<evidence type="ECO:0000256" key="7">
    <source>
        <dbReference type="ARBA" id="ARBA00022777"/>
    </source>
</evidence>
<gene>
    <name evidence="14" type="ORF">GCM10007383_22580</name>
</gene>
<proteinExistence type="inferred from homology"/>
<evidence type="ECO:0000256" key="11">
    <source>
        <dbReference type="ARBA" id="ARBA00023317"/>
    </source>
</evidence>
<dbReference type="PRINTS" id="PR01050">
    <property type="entry name" value="PYRUVTKNASE"/>
</dbReference>
<dbReference type="InterPro" id="IPR015806">
    <property type="entry name" value="Pyrv_Knase_insert_dom_sf"/>
</dbReference>
<keyword evidence="9 12" id="KW-0460">Magnesium</keyword>
<dbReference type="GO" id="GO:0000287">
    <property type="term" value="F:magnesium ion binding"/>
    <property type="evidence" value="ECO:0007669"/>
    <property type="project" value="InterPro"/>
</dbReference>
<dbReference type="InterPro" id="IPR040442">
    <property type="entry name" value="Pyrv_kinase-like_dom_sf"/>
</dbReference>
<dbReference type="InterPro" id="IPR015793">
    <property type="entry name" value="Pyrv_Knase_brl"/>
</dbReference>
<keyword evidence="11 14" id="KW-0670">Pyruvate</keyword>
<name>A0A918MMR2_9FLAO</name>
<dbReference type="Gene3D" id="3.20.20.60">
    <property type="entry name" value="Phosphoenolpyruvate-binding domains"/>
    <property type="match status" value="1"/>
</dbReference>
<evidence type="ECO:0000256" key="9">
    <source>
        <dbReference type="ARBA" id="ARBA00022842"/>
    </source>
</evidence>
<evidence type="ECO:0000259" key="13">
    <source>
        <dbReference type="Pfam" id="PF00224"/>
    </source>
</evidence>
<evidence type="ECO:0000256" key="5">
    <source>
        <dbReference type="ARBA" id="ARBA00022723"/>
    </source>
</evidence>
<dbReference type="AlphaFoldDB" id="A0A918MMR2"/>
<keyword evidence="10 12" id="KW-0324">Glycolysis</keyword>
<protein>
    <recommendedName>
        <fullName evidence="3 12">Pyruvate kinase</fullName>
        <ecNumber evidence="3 12">2.7.1.40</ecNumber>
    </recommendedName>
</protein>
<evidence type="ECO:0000256" key="10">
    <source>
        <dbReference type="ARBA" id="ARBA00023152"/>
    </source>
</evidence>
<evidence type="ECO:0000313" key="14">
    <source>
        <dbReference type="EMBL" id="GGW37207.1"/>
    </source>
</evidence>
<accession>A0A918MMR2</accession>
<evidence type="ECO:0000256" key="2">
    <source>
        <dbReference type="ARBA" id="ARBA00008663"/>
    </source>
</evidence>
<dbReference type="GO" id="GO:0030955">
    <property type="term" value="F:potassium ion binding"/>
    <property type="evidence" value="ECO:0007669"/>
    <property type="project" value="InterPro"/>
</dbReference>
<feature type="domain" description="Pyruvate kinase barrel" evidence="13">
    <location>
        <begin position="127"/>
        <end position="459"/>
    </location>
</feature>
<keyword evidence="7 12" id="KW-0418">Kinase</keyword>
<reference evidence="14" key="1">
    <citation type="journal article" date="2014" name="Int. J. Syst. Evol. Microbiol.">
        <title>Complete genome sequence of Corynebacterium casei LMG S-19264T (=DSM 44701T), isolated from a smear-ripened cheese.</title>
        <authorList>
            <consortium name="US DOE Joint Genome Institute (JGI-PGF)"/>
            <person name="Walter F."/>
            <person name="Albersmeier A."/>
            <person name="Kalinowski J."/>
            <person name="Ruckert C."/>
        </authorList>
    </citation>
    <scope>NUCLEOTIDE SEQUENCE</scope>
    <source>
        <strain evidence="14">KCTC 12113</strain>
    </source>
</reference>
<keyword evidence="4 12" id="KW-0808">Transferase</keyword>
<dbReference type="GO" id="GO:0016301">
    <property type="term" value="F:kinase activity"/>
    <property type="evidence" value="ECO:0007669"/>
    <property type="project" value="UniProtKB-KW"/>
</dbReference>
<dbReference type="Gene3D" id="2.40.33.10">
    <property type="entry name" value="PK beta-barrel domain-like"/>
    <property type="match status" value="1"/>
</dbReference>
<evidence type="ECO:0000256" key="12">
    <source>
        <dbReference type="RuleBase" id="RU000504"/>
    </source>
</evidence>
<reference evidence="14" key="2">
    <citation type="submission" date="2020-09" db="EMBL/GenBank/DDBJ databases">
        <authorList>
            <person name="Sun Q."/>
            <person name="Kim S."/>
        </authorList>
    </citation>
    <scope>NUCLEOTIDE SEQUENCE</scope>
    <source>
        <strain evidence="14">KCTC 12113</strain>
    </source>
</reference>
<keyword evidence="15" id="KW-1185">Reference proteome</keyword>
<dbReference type="Proteomes" id="UP000634668">
    <property type="component" value="Unassembled WGS sequence"/>
</dbReference>